<feature type="transmembrane region" description="Helical" evidence="1">
    <location>
        <begin position="94"/>
        <end position="111"/>
    </location>
</feature>
<dbReference type="Proteomes" id="UP000321150">
    <property type="component" value="Unassembled WGS sequence"/>
</dbReference>
<feature type="transmembrane region" description="Helical" evidence="1">
    <location>
        <begin position="161"/>
        <end position="179"/>
    </location>
</feature>
<feature type="transmembrane region" description="Helical" evidence="1">
    <location>
        <begin position="117"/>
        <end position="140"/>
    </location>
</feature>
<gene>
    <name evidence="2" type="ORF">CLA01_35410</name>
</gene>
<name>A0A511YE56_9FLAO</name>
<evidence type="ECO:0000313" key="2">
    <source>
        <dbReference type="EMBL" id="GEN73469.1"/>
    </source>
</evidence>
<dbReference type="EMBL" id="BJYI01000014">
    <property type="protein sequence ID" value="GEN73469.1"/>
    <property type="molecule type" value="Genomic_DNA"/>
</dbReference>
<evidence type="ECO:0000256" key="1">
    <source>
        <dbReference type="SAM" id="Phobius"/>
    </source>
</evidence>
<comment type="caution">
    <text evidence="2">The sequence shown here is derived from an EMBL/GenBank/DDBJ whole genome shotgun (WGS) entry which is preliminary data.</text>
</comment>
<protein>
    <submittedName>
        <fullName evidence="2">Uncharacterized protein</fullName>
    </submittedName>
</protein>
<reference evidence="2 3" key="1">
    <citation type="submission" date="2019-07" db="EMBL/GenBank/DDBJ databases">
        <title>Whole genome shotgun sequence of Chryseobacterium lathyri NBRC 105250.</title>
        <authorList>
            <person name="Hosoyama A."/>
            <person name="Uohara A."/>
            <person name="Ohji S."/>
            <person name="Ichikawa N."/>
        </authorList>
    </citation>
    <scope>NUCLEOTIDE SEQUENCE [LARGE SCALE GENOMIC DNA]</scope>
    <source>
        <strain evidence="2 3">NBRC 105250</strain>
    </source>
</reference>
<feature type="transmembrane region" description="Helical" evidence="1">
    <location>
        <begin position="199"/>
        <end position="223"/>
    </location>
</feature>
<keyword evidence="1" id="KW-0472">Membrane</keyword>
<organism evidence="2 3">
    <name type="scientific">Chryseobacterium lathyri</name>
    <dbReference type="NCBI Taxonomy" id="395933"/>
    <lineage>
        <taxon>Bacteria</taxon>
        <taxon>Pseudomonadati</taxon>
        <taxon>Bacteroidota</taxon>
        <taxon>Flavobacteriia</taxon>
        <taxon>Flavobacteriales</taxon>
        <taxon>Weeksellaceae</taxon>
        <taxon>Chryseobacterium group</taxon>
        <taxon>Chryseobacterium</taxon>
    </lineage>
</organism>
<evidence type="ECO:0000313" key="3">
    <source>
        <dbReference type="Proteomes" id="UP000321150"/>
    </source>
</evidence>
<keyword evidence="1" id="KW-0812">Transmembrane</keyword>
<sequence>MMTKAQEKQVTDYLIFQELPLDILVEIKDHMISQIADVQLRKNLNFEDAFLNVKKSWDGEFKMVSYFLFSPVEIPLIVKKIIKEKFNILLKKSLIIGLAFFGINLLLIYFSKNQEEYTIFFRLLNGLFLLIMGTVWLLNIKIWKYMRTDFKYKGKCFYTSYQQNTGLMVICTISMLQIVGKTGHYAYQFFRMQNTSEIAGTLITLLVPFVMQTFVIFTLFNFFEHKKTLKRMQDFLQPAGN</sequence>
<dbReference type="AlphaFoldDB" id="A0A511YE56"/>
<proteinExistence type="predicted"/>
<accession>A0A511YE56</accession>
<dbReference type="RefSeq" id="WP_146897172.1">
    <property type="nucleotide sequence ID" value="NZ_BJYI01000014.1"/>
</dbReference>
<keyword evidence="1" id="KW-1133">Transmembrane helix</keyword>
<dbReference type="OrthoDB" id="1246786at2"/>